<dbReference type="EMBL" id="JBHUMZ010000003">
    <property type="protein sequence ID" value="MFD2637307.1"/>
    <property type="molecule type" value="Genomic_DNA"/>
</dbReference>
<evidence type="ECO:0000256" key="1">
    <source>
        <dbReference type="SAM" id="Phobius"/>
    </source>
</evidence>
<feature type="transmembrane region" description="Helical" evidence="1">
    <location>
        <begin position="98"/>
        <end position="116"/>
    </location>
</feature>
<sequence>MDQKPNKIEAIIWSILLPGFGQLLNGQIVKGLVLLTLIILVNYKAKLNIVMIASFNGDIQRSIEVTDYQWLMFYPCLYMFAIWDAYKDAKGENGFLAYYPFVVAAYFITVGLIFSSTLDFFGLKLGPVFLPVIFAGIGVWIGFWLRKVAIKMVRKSQNKSQ</sequence>
<feature type="transmembrane region" description="Helical" evidence="1">
    <location>
        <begin position="128"/>
        <end position="145"/>
    </location>
</feature>
<feature type="transmembrane region" description="Helical" evidence="1">
    <location>
        <begin position="12"/>
        <end position="41"/>
    </location>
</feature>
<reference evidence="3" key="1">
    <citation type="journal article" date="2019" name="Int. J. Syst. Evol. Microbiol.">
        <title>The Global Catalogue of Microorganisms (GCM) 10K type strain sequencing project: providing services to taxonomists for standard genome sequencing and annotation.</title>
        <authorList>
            <consortium name="The Broad Institute Genomics Platform"/>
            <consortium name="The Broad Institute Genome Sequencing Center for Infectious Disease"/>
            <person name="Wu L."/>
            <person name="Ma J."/>
        </authorList>
    </citation>
    <scope>NUCLEOTIDE SEQUENCE [LARGE SCALE GENOMIC DNA]</scope>
    <source>
        <strain evidence="3">TISTR 1571</strain>
    </source>
</reference>
<gene>
    <name evidence="2" type="ORF">ACFSW4_00215</name>
</gene>
<accession>A0ABW5Q5Q9</accession>
<dbReference type="RefSeq" id="WP_377326680.1">
    <property type="nucleotide sequence ID" value="NZ_JBHUMZ010000003.1"/>
</dbReference>
<protein>
    <submittedName>
        <fullName evidence="2">Uncharacterized protein</fullName>
    </submittedName>
</protein>
<keyword evidence="3" id="KW-1185">Reference proteome</keyword>
<name>A0ABW5Q5Q9_9BACI</name>
<organism evidence="2 3">
    <name type="scientific">Piscibacillus salipiscarius</name>
    <dbReference type="NCBI Taxonomy" id="299480"/>
    <lineage>
        <taxon>Bacteria</taxon>
        <taxon>Bacillati</taxon>
        <taxon>Bacillota</taxon>
        <taxon>Bacilli</taxon>
        <taxon>Bacillales</taxon>
        <taxon>Bacillaceae</taxon>
        <taxon>Piscibacillus</taxon>
    </lineage>
</organism>
<keyword evidence="1" id="KW-0472">Membrane</keyword>
<comment type="caution">
    <text evidence="2">The sequence shown here is derived from an EMBL/GenBank/DDBJ whole genome shotgun (WGS) entry which is preliminary data.</text>
</comment>
<evidence type="ECO:0000313" key="2">
    <source>
        <dbReference type="EMBL" id="MFD2637307.1"/>
    </source>
</evidence>
<keyword evidence="1" id="KW-0812">Transmembrane</keyword>
<keyword evidence="1" id="KW-1133">Transmembrane helix</keyword>
<evidence type="ECO:0000313" key="3">
    <source>
        <dbReference type="Proteomes" id="UP001597452"/>
    </source>
</evidence>
<dbReference type="Proteomes" id="UP001597452">
    <property type="component" value="Unassembled WGS sequence"/>
</dbReference>
<proteinExistence type="predicted"/>